<dbReference type="KEGG" id="lrs:PX52LOC_01853"/>
<protein>
    <submittedName>
        <fullName evidence="2">Uncharacterized protein</fullName>
    </submittedName>
</protein>
<keyword evidence="1" id="KW-0812">Transmembrane</keyword>
<name>A0A5C1A877_9BACT</name>
<sequence length="95" mass="10497">MIASPTPVLVAIVFLLAGVLFWFGTVVLPCGLRPILVSDRVLGGDSTRPSDTSEFFQEMVSGLSAVRRYRWKWGGGHRPRSVRRQWIEGPTQIGG</sequence>
<dbReference type="AlphaFoldDB" id="A0A5C1A877"/>
<accession>A0A5C1A877</accession>
<evidence type="ECO:0000313" key="2">
    <source>
        <dbReference type="EMBL" id="QEL14950.1"/>
    </source>
</evidence>
<keyword evidence="1" id="KW-1133">Transmembrane helix</keyword>
<keyword evidence="3" id="KW-1185">Reference proteome</keyword>
<keyword evidence="1" id="KW-0472">Membrane</keyword>
<gene>
    <name evidence="2" type="ORF">PX52LOC_01853</name>
</gene>
<dbReference type="Proteomes" id="UP000324974">
    <property type="component" value="Chromosome"/>
</dbReference>
<feature type="transmembrane region" description="Helical" evidence="1">
    <location>
        <begin position="6"/>
        <end position="32"/>
    </location>
</feature>
<dbReference type="EMBL" id="CP042425">
    <property type="protein sequence ID" value="QEL14950.1"/>
    <property type="molecule type" value="Genomic_DNA"/>
</dbReference>
<reference evidence="3" key="1">
    <citation type="submission" date="2019-08" db="EMBL/GenBank/DDBJ databases">
        <title>Limnoglobus roseus gen. nov., sp. nov., a novel freshwater planctomycete with a giant genome from the family Gemmataceae.</title>
        <authorList>
            <person name="Kulichevskaya I.S."/>
            <person name="Naumoff D.G."/>
            <person name="Miroshnikov K."/>
            <person name="Ivanova A."/>
            <person name="Philippov D.A."/>
            <person name="Hakobyan A."/>
            <person name="Rijpstra I.C."/>
            <person name="Sinninghe Damste J.S."/>
            <person name="Liesack W."/>
            <person name="Dedysh S.N."/>
        </authorList>
    </citation>
    <scope>NUCLEOTIDE SEQUENCE [LARGE SCALE GENOMIC DNA]</scope>
    <source>
        <strain evidence="3">PX52</strain>
    </source>
</reference>
<evidence type="ECO:0000256" key="1">
    <source>
        <dbReference type="SAM" id="Phobius"/>
    </source>
</evidence>
<proteinExistence type="predicted"/>
<evidence type="ECO:0000313" key="3">
    <source>
        <dbReference type="Proteomes" id="UP000324974"/>
    </source>
</evidence>
<organism evidence="2 3">
    <name type="scientific">Limnoglobus roseus</name>
    <dbReference type="NCBI Taxonomy" id="2598579"/>
    <lineage>
        <taxon>Bacteria</taxon>
        <taxon>Pseudomonadati</taxon>
        <taxon>Planctomycetota</taxon>
        <taxon>Planctomycetia</taxon>
        <taxon>Gemmatales</taxon>
        <taxon>Gemmataceae</taxon>
        <taxon>Limnoglobus</taxon>
    </lineage>
</organism>